<evidence type="ECO:0000256" key="4">
    <source>
        <dbReference type="ARBA" id="ARBA00022448"/>
    </source>
</evidence>
<name>A0ABW4Y2A7_9GAMM</name>
<dbReference type="RefSeq" id="WP_007041236.1">
    <property type="nucleotide sequence ID" value="NZ_JBHUHX010000001.1"/>
</dbReference>
<dbReference type="PANTHER" id="PTHR33909">
    <property type="entry name" value="SEC TRANSLOCON ACCESSORY COMPLEX SUBUNIT YAJC"/>
    <property type="match status" value="1"/>
</dbReference>
<evidence type="ECO:0000256" key="6">
    <source>
        <dbReference type="ARBA" id="ARBA00022692"/>
    </source>
</evidence>
<evidence type="ECO:0000256" key="7">
    <source>
        <dbReference type="ARBA" id="ARBA00022927"/>
    </source>
</evidence>
<organism evidence="12 13">
    <name type="scientific">Thiorhodococcus fuscus</name>
    <dbReference type="NCBI Taxonomy" id="527200"/>
    <lineage>
        <taxon>Bacteria</taxon>
        <taxon>Pseudomonadati</taxon>
        <taxon>Pseudomonadota</taxon>
        <taxon>Gammaproteobacteria</taxon>
        <taxon>Chromatiales</taxon>
        <taxon>Chromatiaceae</taxon>
        <taxon>Thiorhodococcus</taxon>
    </lineage>
</organism>
<keyword evidence="13" id="KW-1185">Reference proteome</keyword>
<evidence type="ECO:0000313" key="13">
    <source>
        <dbReference type="Proteomes" id="UP001597337"/>
    </source>
</evidence>
<keyword evidence="4" id="KW-0813">Transport</keyword>
<keyword evidence="9" id="KW-0811">Translocation</keyword>
<evidence type="ECO:0000256" key="10">
    <source>
        <dbReference type="ARBA" id="ARBA00023136"/>
    </source>
</evidence>
<dbReference type="EMBL" id="JBHUHX010000001">
    <property type="protein sequence ID" value="MFD2110296.1"/>
    <property type="molecule type" value="Genomic_DNA"/>
</dbReference>
<dbReference type="PRINTS" id="PR01853">
    <property type="entry name" value="YAJCTRNLCASE"/>
</dbReference>
<evidence type="ECO:0000256" key="9">
    <source>
        <dbReference type="ARBA" id="ARBA00023010"/>
    </source>
</evidence>
<proteinExistence type="inferred from homology"/>
<keyword evidence="6 11" id="KW-0812">Transmembrane</keyword>
<evidence type="ECO:0000256" key="1">
    <source>
        <dbReference type="ARBA" id="ARBA00004162"/>
    </source>
</evidence>
<dbReference type="Proteomes" id="UP001597337">
    <property type="component" value="Unassembled WGS sequence"/>
</dbReference>
<dbReference type="NCBIfam" id="TIGR00739">
    <property type="entry name" value="yajC"/>
    <property type="match status" value="1"/>
</dbReference>
<dbReference type="Pfam" id="PF02699">
    <property type="entry name" value="YajC"/>
    <property type="match status" value="1"/>
</dbReference>
<evidence type="ECO:0000256" key="5">
    <source>
        <dbReference type="ARBA" id="ARBA00022475"/>
    </source>
</evidence>
<dbReference type="InterPro" id="IPR003849">
    <property type="entry name" value="Preprotein_translocase_YajC"/>
</dbReference>
<protein>
    <recommendedName>
        <fullName evidence="3">Sec translocon accessory complex subunit YajC</fullName>
    </recommendedName>
</protein>
<dbReference type="SMART" id="SM01323">
    <property type="entry name" value="YajC"/>
    <property type="match status" value="1"/>
</dbReference>
<keyword evidence="7" id="KW-0653">Protein transport</keyword>
<gene>
    <name evidence="12" type="primary">yajC</name>
    <name evidence="12" type="ORF">ACFSJC_00395</name>
</gene>
<keyword evidence="8 11" id="KW-1133">Transmembrane helix</keyword>
<evidence type="ECO:0000256" key="3">
    <source>
        <dbReference type="ARBA" id="ARBA00014962"/>
    </source>
</evidence>
<keyword evidence="10 11" id="KW-0472">Membrane</keyword>
<accession>A0ABW4Y2A7</accession>
<evidence type="ECO:0000256" key="11">
    <source>
        <dbReference type="SAM" id="Phobius"/>
    </source>
</evidence>
<evidence type="ECO:0000256" key="8">
    <source>
        <dbReference type="ARBA" id="ARBA00022989"/>
    </source>
</evidence>
<evidence type="ECO:0000256" key="2">
    <source>
        <dbReference type="ARBA" id="ARBA00006742"/>
    </source>
</evidence>
<reference evidence="13" key="1">
    <citation type="journal article" date="2019" name="Int. J. Syst. Evol. Microbiol.">
        <title>The Global Catalogue of Microorganisms (GCM) 10K type strain sequencing project: providing services to taxonomists for standard genome sequencing and annotation.</title>
        <authorList>
            <consortium name="The Broad Institute Genomics Platform"/>
            <consortium name="The Broad Institute Genome Sequencing Center for Infectious Disease"/>
            <person name="Wu L."/>
            <person name="Ma J."/>
        </authorList>
    </citation>
    <scope>NUCLEOTIDE SEQUENCE [LARGE SCALE GENOMIC DNA]</scope>
    <source>
        <strain evidence="13">KACC 12597</strain>
    </source>
</reference>
<comment type="similarity">
    <text evidence="2">Belongs to the YajC family.</text>
</comment>
<feature type="transmembrane region" description="Helical" evidence="11">
    <location>
        <begin position="22"/>
        <end position="40"/>
    </location>
</feature>
<dbReference type="PANTHER" id="PTHR33909:SF1">
    <property type="entry name" value="SEC TRANSLOCON ACCESSORY COMPLEX SUBUNIT YAJC"/>
    <property type="match status" value="1"/>
</dbReference>
<comment type="caution">
    <text evidence="12">The sequence shown here is derived from an EMBL/GenBank/DDBJ whole genome shotgun (WGS) entry which is preliminary data.</text>
</comment>
<keyword evidence="5" id="KW-1003">Cell membrane</keyword>
<evidence type="ECO:0000313" key="12">
    <source>
        <dbReference type="EMBL" id="MFD2110296.1"/>
    </source>
</evidence>
<comment type="subcellular location">
    <subcellularLocation>
        <location evidence="1">Cell membrane</location>
        <topology evidence="1">Single-pass membrane protein</topology>
    </subcellularLocation>
</comment>
<sequence>MSFFITDALAQGEPAAAAGDPFMALLPLVLFAVVFYFLLIRPQSKRQKEHRKMIEALSKGDEITTVGGVAGRVIDLGENFILVEIADGVQIKVRRMAVEAVMPKGTLKDL</sequence>